<evidence type="ECO:0000256" key="3">
    <source>
        <dbReference type="SAM" id="MobiDB-lite"/>
    </source>
</evidence>
<dbReference type="OrthoDB" id="391137at2759"/>
<dbReference type="GO" id="GO:0005771">
    <property type="term" value="C:multivesicular body"/>
    <property type="evidence" value="ECO:0007669"/>
    <property type="project" value="TreeGrafter"/>
</dbReference>
<dbReference type="PANTHER" id="PTHR46009:SF1">
    <property type="entry name" value="VACUOLAR PROTEIN SORTING-ASSOCIATED PROTEIN VTA1 HOMOLOG"/>
    <property type="match status" value="1"/>
</dbReference>
<comment type="caution">
    <text evidence="5">The sequence shown here is derived from an EMBL/GenBank/DDBJ whole genome shotgun (WGS) entry which is preliminary data.</text>
</comment>
<feature type="region of interest" description="Disordered" evidence="3">
    <location>
        <begin position="325"/>
        <end position="362"/>
    </location>
</feature>
<feature type="region of interest" description="Disordered" evidence="3">
    <location>
        <begin position="167"/>
        <end position="225"/>
    </location>
</feature>
<dbReference type="InterPro" id="IPR039431">
    <property type="entry name" value="Vta1/CALS_N"/>
</dbReference>
<feature type="compositionally biased region" description="Polar residues" evidence="3">
    <location>
        <begin position="215"/>
        <end position="225"/>
    </location>
</feature>
<dbReference type="InterPro" id="IPR023175">
    <property type="entry name" value="Vta1/CALS_N_sf"/>
</dbReference>
<dbReference type="Pfam" id="PF04652">
    <property type="entry name" value="Vta1"/>
    <property type="match status" value="1"/>
</dbReference>
<evidence type="ECO:0000313" key="6">
    <source>
        <dbReference type="Proteomes" id="UP000092993"/>
    </source>
</evidence>
<dbReference type="Gene3D" id="1.25.40.270">
    <property type="entry name" value="Vacuolar protein sorting-associated protein vta1"/>
    <property type="match status" value="1"/>
</dbReference>
<dbReference type="EMBL" id="LUGG01000001">
    <property type="protein sequence ID" value="OBZ78686.1"/>
    <property type="molecule type" value="Genomic_DNA"/>
</dbReference>
<protein>
    <submittedName>
        <fullName evidence="5">Vacuolar protein sorting-associated protein VTA1</fullName>
    </submittedName>
</protein>
<accession>A0A1C7MQL4</accession>
<evidence type="ECO:0000259" key="4">
    <source>
        <dbReference type="Pfam" id="PF04652"/>
    </source>
</evidence>
<dbReference type="PANTHER" id="PTHR46009">
    <property type="entry name" value="VACUOLAR PROTEIN SORTING-ASSOCIATED PROTEIN VTA1 HOMOLOG"/>
    <property type="match status" value="1"/>
</dbReference>
<evidence type="ECO:0000256" key="2">
    <source>
        <dbReference type="ARBA" id="ARBA00023136"/>
    </source>
</evidence>
<keyword evidence="6" id="KW-1185">Reference proteome</keyword>
<proteinExistence type="predicted"/>
<dbReference type="GO" id="GO:0032511">
    <property type="term" value="P:late endosome to vacuole transport via multivesicular body sorting pathway"/>
    <property type="evidence" value="ECO:0007669"/>
    <property type="project" value="InterPro"/>
</dbReference>
<keyword evidence="2" id="KW-0472">Membrane</keyword>
<evidence type="ECO:0000256" key="1">
    <source>
        <dbReference type="ARBA" id="ARBA00004308"/>
    </source>
</evidence>
<feature type="compositionally biased region" description="Pro residues" evidence="3">
    <location>
        <begin position="348"/>
        <end position="362"/>
    </location>
</feature>
<organism evidence="5 6">
    <name type="scientific">Grifola frondosa</name>
    <name type="common">Maitake</name>
    <name type="synonym">Polyporus frondosus</name>
    <dbReference type="NCBI Taxonomy" id="5627"/>
    <lineage>
        <taxon>Eukaryota</taxon>
        <taxon>Fungi</taxon>
        <taxon>Dikarya</taxon>
        <taxon>Basidiomycota</taxon>
        <taxon>Agaricomycotina</taxon>
        <taxon>Agaricomycetes</taxon>
        <taxon>Polyporales</taxon>
        <taxon>Grifolaceae</taxon>
        <taxon>Grifola</taxon>
    </lineage>
</organism>
<dbReference type="STRING" id="5627.A0A1C7MQL4"/>
<feature type="domain" description="Vta1/callose synthase N-terminal" evidence="4">
    <location>
        <begin position="15"/>
        <end position="163"/>
    </location>
</feature>
<sequence length="431" mass="46343">MGVLNLPPVPPELKSISPYLQRADELTSRDPVMAYWCTYYAAQIGIARKAKDPAARTFLFALLGALENMKKDVGANDAIDDESASSAYVENFALKVFAMADNEDRRGEATRGTAKKFLAAANFLELLRVFDKDKSEPPAESSTEEKIRYAKWKAADIAKAFREGPLRAHSATSVDPASARGDAHRPPPPLTNLPSPQEHGFSLASTPPHAGSFLAAQTSPHSPGNWSTVATPGTPGVFAVGDEGGAVQSPGREPQHAHVSDELEGGRWIALQSAMRPRPPLPLPSLAGEFDPFTVNVIVDSPPASYGKHTLPSVPATVLPPPPVPSAFSPDPHAPPLWGTPSGFVPSLSPPRGPSGLPPAPPRPVPHTFAVPQAAPIEITPRSSRARRGTAASRSPHWTMRMPSRRERSYTPHSRCWAKYALYESDVLLKY</sequence>
<dbReference type="InterPro" id="IPR044538">
    <property type="entry name" value="Vta1-like"/>
</dbReference>
<reference evidence="5 6" key="1">
    <citation type="submission" date="2016-03" db="EMBL/GenBank/DDBJ databases">
        <title>Whole genome sequencing of Grifola frondosa 9006-11.</title>
        <authorList>
            <person name="Min B."/>
            <person name="Park H."/>
            <person name="Kim J.-G."/>
            <person name="Cho H."/>
            <person name="Oh Y.-L."/>
            <person name="Kong W.-S."/>
            <person name="Choi I.-G."/>
        </authorList>
    </citation>
    <scope>NUCLEOTIDE SEQUENCE [LARGE SCALE GENOMIC DNA]</scope>
    <source>
        <strain evidence="5 6">9006-11</strain>
    </source>
</reference>
<gene>
    <name evidence="5" type="primary">VTA1</name>
    <name evidence="5" type="ORF">A0H81_00810</name>
</gene>
<comment type="subcellular location">
    <subcellularLocation>
        <location evidence="1">Endomembrane system</location>
    </subcellularLocation>
</comment>
<evidence type="ECO:0000313" key="5">
    <source>
        <dbReference type="EMBL" id="OBZ78686.1"/>
    </source>
</evidence>
<dbReference type="Proteomes" id="UP000092993">
    <property type="component" value="Unassembled WGS sequence"/>
</dbReference>
<name>A0A1C7MQL4_GRIFR</name>
<dbReference type="AlphaFoldDB" id="A0A1C7MQL4"/>